<evidence type="ECO:0000256" key="7">
    <source>
        <dbReference type="ARBA" id="ARBA00022723"/>
    </source>
</evidence>
<gene>
    <name evidence="16" type="ORF">Kpol_401p14</name>
</gene>
<keyword evidence="7" id="KW-0479">Metal-binding</keyword>
<keyword evidence="10" id="KW-0862">Zinc</keyword>
<dbReference type="GeneID" id="5543261"/>
<evidence type="ECO:0000313" key="16">
    <source>
        <dbReference type="EMBL" id="EDO15207.1"/>
    </source>
</evidence>
<evidence type="ECO:0000256" key="11">
    <source>
        <dbReference type="ARBA" id="ARBA00022989"/>
    </source>
</evidence>
<comment type="subcellular location">
    <subcellularLocation>
        <location evidence="2">Membrane</location>
        <topology evidence="2">Multi-pass membrane protein</topology>
    </subcellularLocation>
</comment>
<dbReference type="PANTHER" id="PTHR13145:SF0">
    <property type="entry name" value="E3 UBIQUITIN-PROTEIN LIGASE MARCHF6"/>
    <property type="match status" value="1"/>
</dbReference>
<feature type="compositionally biased region" description="Acidic residues" evidence="13">
    <location>
        <begin position="273"/>
        <end position="301"/>
    </location>
</feature>
<dbReference type="PANTHER" id="PTHR13145">
    <property type="entry name" value="SSM4 PROTEIN"/>
    <property type="match status" value="1"/>
</dbReference>
<dbReference type="Pfam" id="PF12906">
    <property type="entry name" value="RINGv"/>
    <property type="match status" value="1"/>
</dbReference>
<keyword evidence="12 14" id="KW-0472">Membrane</keyword>
<feature type="transmembrane region" description="Helical" evidence="14">
    <location>
        <begin position="565"/>
        <end position="590"/>
    </location>
</feature>
<dbReference type="PROSITE" id="PS51292">
    <property type="entry name" value="ZF_RING_CH"/>
    <property type="match status" value="1"/>
</dbReference>
<dbReference type="STRING" id="436907.A7TRB1"/>
<evidence type="ECO:0000313" key="17">
    <source>
        <dbReference type="Proteomes" id="UP000000267"/>
    </source>
</evidence>
<dbReference type="GO" id="GO:0000837">
    <property type="term" value="C:Doa10p ubiquitin ligase complex"/>
    <property type="evidence" value="ECO:0007669"/>
    <property type="project" value="EnsemblFungi"/>
</dbReference>
<feature type="compositionally biased region" description="Low complexity" evidence="13">
    <location>
        <begin position="263"/>
        <end position="272"/>
    </location>
</feature>
<keyword evidence="8" id="KW-0863">Zinc-finger</keyword>
<keyword evidence="9" id="KW-0833">Ubl conjugation pathway</keyword>
<feature type="transmembrane region" description="Helical" evidence="14">
    <location>
        <begin position="1019"/>
        <end position="1039"/>
    </location>
</feature>
<evidence type="ECO:0000256" key="2">
    <source>
        <dbReference type="ARBA" id="ARBA00004141"/>
    </source>
</evidence>
<feature type="transmembrane region" description="Helical" evidence="14">
    <location>
        <begin position="1263"/>
        <end position="1281"/>
    </location>
</feature>
<dbReference type="Proteomes" id="UP000000267">
    <property type="component" value="Unassembled WGS sequence"/>
</dbReference>
<dbReference type="FunCoup" id="A7TRB1">
    <property type="interactions" value="570"/>
</dbReference>
<feature type="transmembrane region" description="Helical" evidence="14">
    <location>
        <begin position="494"/>
        <end position="515"/>
    </location>
</feature>
<feature type="region of interest" description="Disordered" evidence="13">
    <location>
        <begin position="262"/>
        <end position="301"/>
    </location>
</feature>
<proteinExistence type="predicted"/>
<evidence type="ECO:0000256" key="4">
    <source>
        <dbReference type="ARBA" id="ARBA00012483"/>
    </source>
</evidence>
<dbReference type="SMART" id="SM00744">
    <property type="entry name" value="RINGv"/>
    <property type="match status" value="1"/>
</dbReference>
<evidence type="ECO:0000256" key="9">
    <source>
        <dbReference type="ARBA" id="ARBA00022786"/>
    </source>
</evidence>
<feature type="transmembrane region" description="Helical" evidence="14">
    <location>
        <begin position="1159"/>
        <end position="1186"/>
    </location>
</feature>
<accession>A7TRB1</accession>
<dbReference type="OMA" id="ALYFQYD"/>
<feature type="transmembrane region" description="Helical" evidence="14">
    <location>
        <begin position="1207"/>
        <end position="1225"/>
    </location>
</feature>
<dbReference type="PhylomeDB" id="A7TRB1"/>
<dbReference type="Gene3D" id="3.30.40.10">
    <property type="entry name" value="Zinc/RING finger domain, C3HC4 (zinc finger)"/>
    <property type="match status" value="1"/>
</dbReference>
<dbReference type="SUPFAM" id="SSF57850">
    <property type="entry name" value="RING/U-box"/>
    <property type="match status" value="1"/>
</dbReference>
<keyword evidence="11 14" id="KW-1133">Transmembrane helix</keyword>
<evidence type="ECO:0000256" key="3">
    <source>
        <dbReference type="ARBA" id="ARBA00004906"/>
    </source>
</evidence>
<feature type="transmembrane region" description="Helical" evidence="14">
    <location>
        <begin position="467"/>
        <end position="488"/>
    </location>
</feature>
<keyword evidence="5" id="KW-0808">Transferase</keyword>
<dbReference type="GO" id="GO:0008270">
    <property type="term" value="F:zinc ion binding"/>
    <property type="evidence" value="ECO:0007669"/>
    <property type="project" value="UniProtKB-KW"/>
</dbReference>
<dbReference type="GO" id="GO:0030970">
    <property type="term" value="P:retrograde protein transport, ER to cytosol"/>
    <property type="evidence" value="ECO:0007669"/>
    <property type="project" value="EnsemblFungi"/>
</dbReference>
<dbReference type="OrthoDB" id="1108038at2759"/>
<feature type="transmembrane region" description="Helical" evidence="14">
    <location>
        <begin position="956"/>
        <end position="974"/>
    </location>
</feature>
<keyword evidence="6 14" id="KW-0812">Transmembrane</keyword>
<dbReference type="GO" id="GO:0061630">
    <property type="term" value="F:ubiquitin protein ligase activity"/>
    <property type="evidence" value="ECO:0007669"/>
    <property type="project" value="UniProtKB-EC"/>
</dbReference>
<comment type="catalytic activity">
    <reaction evidence="1">
        <text>S-ubiquitinyl-[E2 ubiquitin-conjugating enzyme]-L-cysteine + [acceptor protein]-L-lysine = [E2 ubiquitin-conjugating enzyme]-L-cysteine + N(6)-ubiquitinyl-[acceptor protein]-L-lysine.</text>
        <dbReference type="EC" id="2.3.2.27"/>
    </reaction>
</comment>
<feature type="transmembrane region" description="Helical" evidence="14">
    <location>
        <begin position="655"/>
        <end position="683"/>
    </location>
</feature>
<dbReference type="GO" id="GO:0005637">
    <property type="term" value="C:nuclear inner membrane"/>
    <property type="evidence" value="ECO:0007669"/>
    <property type="project" value="EnsemblFungi"/>
</dbReference>
<evidence type="ECO:0000256" key="13">
    <source>
        <dbReference type="SAM" id="MobiDB-lite"/>
    </source>
</evidence>
<feature type="transmembrane region" description="Helical" evidence="14">
    <location>
        <begin position="611"/>
        <end position="635"/>
    </location>
</feature>
<dbReference type="EC" id="2.3.2.27" evidence="4"/>
<feature type="transmembrane region" description="Helical" evidence="14">
    <location>
        <begin position="177"/>
        <end position="200"/>
    </location>
</feature>
<dbReference type="InterPro" id="IPR013083">
    <property type="entry name" value="Znf_RING/FYVE/PHD"/>
</dbReference>
<dbReference type="CDD" id="cd16702">
    <property type="entry name" value="RING_CH-C4HC3_MARCH6"/>
    <property type="match status" value="1"/>
</dbReference>
<reference evidence="16 17" key="1">
    <citation type="journal article" date="2007" name="Proc. Natl. Acad. Sci. U.S.A.">
        <title>Independent sorting-out of thousands of duplicated gene pairs in two yeast species descended from a whole-genome duplication.</title>
        <authorList>
            <person name="Scannell D.R."/>
            <person name="Frank A.C."/>
            <person name="Conant G.C."/>
            <person name="Byrne K.P."/>
            <person name="Woolfit M."/>
            <person name="Wolfe K.H."/>
        </authorList>
    </citation>
    <scope>NUCLEOTIDE SEQUENCE [LARGE SCALE GENOMIC DNA]</scope>
    <source>
        <strain evidence="17">ATCC 22028 / DSM 70294 / BCRC 21397 / CBS 2163 / NBRC 10782 / NRRL Y-8283 / UCD 57-17</strain>
    </source>
</reference>
<organism evidence="17">
    <name type="scientific">Vanderwaltozyma polyspora (strain ATCC 22028 / DSM 70294 / BCRC 21397 / CBS 2163 / NBRC 10782 / NRRL Y-8283 / UCD 57-17)</name>
    <name type="common">Kluyveromyces polysporus</name>
    <dbReference type="NCBI Taxonomy" id="436907"/>
    <lineage>
        <taxon>Eukaryota</taxon>
        <taxon>Fungi</taxon>
        <taxon>Dikarya</taxon>
        <taxon>Ascomycota</taxon>
        <taxon>Saccharomycotina</taxon>
        <taxon>Saccharomycetes</taxon>
        <taxon>Saccharomycetales</taxon>
        <taxon>Saccharomycetaceae</taxon>
        <taxon>Vanderwaltozyma</taxon>
    </lineage>
</organism>
<sequence>MDTDTDIRMSDTNSAPHGVTCRICRGEATDENPLFHPCKCKGSIKYIHESCLMEWIESKNVNISKPGSSLNCDICHYPIQFRTMYAENMPDSIPLSLLLQKSLLSLFNKARLGFTLCVSLILFVFGVPLTWNFFGKLYTYILDGELPIHGDFFKSMIYGYQNDVPELSTPFHTYLQLQWNSVISSFQIIIIVLIHIALYFQYDMIIREAVFDKMILHKVGSAFTREELLKMQLKERFPMMDDETLEHVVRLMHLREERIEQGNAAAAAAVAEEPNEEEEMNNEVQEDQSDASDDVELDPDYEESDHDLIHDHLDEQVESDASDEDLIEGQELDHDQDEVQDLLLDHDVPFHEYVGNRRAQNQFNNLLDQHINAMNEVRQEPVVPEPQPLPQANEVVVEHNENVPEQLNENVPEQLNEDVPEQPQDFRQPQAQRPPPIILDAGIGAAADDQPIAGPLVVNLKFKLLSVLVYFVIAVVSVCLYLSISYFFPTLIGYGLIKVYMWIFKVIFSALTYLFHLSKLDIVYSFALQYVPYFAVVTEWVNNNFIAVIIRHCHGYTQNTMRNKFIIRAAPCLATYLTAISIICSSSGWISRGFSRENPMKNRSRRFAFQVLFVMKCTLKVFTLFFIELLGFPMFAGLMLDFSLFCPLLGSSNQFIILFELCSEFPPLAFAIYWGIGTIYMYWFAKYIGMIRQHIIRPGVLFFIRSPDDPNIKILHDSLIHPMNIQLSRLCLSIFIYAVFIIVGFGFHTRVLFPMINFKILIPDTALSLSSHSLYSYLVVFYVAKNFIESRQGVKFYIRKYWERVFEVSSSKLRLSSFIVSKDIPTERGHIIYRNWYYKFFLSKNAKWSNPDLFSDPKTSDQAQALFKEQSTVHAYFIPDGILMRVPSSDIISRNYVQTLFVPVTKSDKLLKPLDVERIKERNKRNAGEFGYLDEQSTEFDGYIVVYTPPNFRMRYTLLIALVWLFASILFIASALVCQFSFNTLLGATALPLSILIFGQESITFEKLKQFVFTGFRSLNIYLVCFGGMILSIFVEAYYKYDLQTRRLREHIVPVVEEENQNEEVIEVEQELNQNMVDFRALANDIVQNFFFKFFLLVGYAALITLIRLLNLFVIVGQLCSFLIGYLDFKKLNLLVVGISAMLPKFSDYSTVDSKLAGISVYSIIASSGMFSIFFIISIFPVLIYINRSTEDILKELYKNIKKAMKFTFETSIPVILMWVLFSIFEYSTNSHQYASFKVAMRFLLFDRLLIGNGITWTIPQHLFYLSSVSYLCLVGGWHLVSLLMKLFGVAVQEVKDEVYARGRALENFSDNE</sequence>
<protein>
    <recommendedName>
        <fullName evidence="4">RING-type E3 ubiquitin transferase</fullName>
        <ecNumber evidence="4">2.3.2.27</ecNumber>
    </recommendedName>
</protein>
<feature type="domain" description="RING-CH-type" evidence="15">
    <location>
        <begin position="13"/>
        <end position="82"/>
    </location>
</feature>
<evidence type="ECO:0000256" key="10">
    <source>
        <dbReference type="ARBA" id="ARBA00022833"/>
    </source>
</evidence>
<name>A7TRB1_VANPO</name>
<dbReference type="InterPro" id="IPR011016">
    <property type="entry name" value="Znf_RING-CH"/>
</dbReference>
<evidence type="ECO:0000259" key="15">
    <source>
        <dbReference type="PROSITE" id="PS51292"/>
    </source>
</evidence>
<feature type="transmembrane region" description="Helical" evidence="14">
    <location>
        <begin position="112"/>
        <end position="134"/>
    </location>
</feature>
<dbReference type="HOGENOM" id="CLU_006729_0_0_1"/>
<evidence type="ECO:0000256" key="14">
    <source>
        <dbReference type="SAM" id="Phobius"/>
    </source>
</evidence>
<dbReference type="RefSeq" id="XP_001643065.1">
    <property type="nucleotide sequence ID" value="XM_001643015.1"/>
</dbReference>
<dbReference type="KEGG" id="vpo:Kpol_401p14"/>
<evidence type="ECO:0000256" key="12">
    <source>
        <dbReference type="ARBA" id="ARBA00023136"/>
    </source>
</evidence>
<evidence type="ECO:0000256" key="1">
    <source>
        <dbReference type="ARBA" id="ARBA00000900"/>
    </source>
</evidence>
<feature type="transmembrane region" description="Helical" evidence="14">
    <location>
        <begin position="730"/>
        <end position="753"/>
    </location>
</feature>
<dbReference type="EMBL" id="DS480474">
    <property type="protein sequence ID" value="EDO15207.1"/>
    <property type="molecule type" value="Genomic_DNA"/>
</dbReference>
<evidence type="ECO:0000256" key="6">
    <source>
        <dbReference type="ARBA" id="ARBA00022692"/>
    </source>
</evidence>
<feature type="transmembrane region" description="Helical" evidence="14">
    <location>
        <begin position="980"/>
        <end position="998"/>
    </location>
</feature>
<evidence type="ECO:0000256" key="5">
    <source>
        <dbReference type="ARBA" id="ARBA00022679"/>
    </source>
</evidence>
<keyword evidence="17" id="KW-1185">Reference proteome</keyword>
<feature type="transmembrane region" description="Helical" evidence="14">
    <location>
        <begin position="1094"/>
        <end position="1120"/>
    </location>
</feature>
<evidence type="ECO:0000256" key="8">
    <source>
        <dbReference type="ARBA" id="ARBA00022771"/>
    </source>
</evidence>
<dbReference type="eggNOG" id="KOG1609">
    <property type="taxonomic scope" value="Eukaryota"/>
</dbReference>
<feature type="transmembrane region" description="Helical" evidence="14">
    <location>
        <begin position="522"/>
        <end position="541"/>
    </location>
</feature>
<dbReference type="InParanoid" id="A7TRB1"/>
<comment type="pathway">
    <text evidence="3">Protein modification; protein ubiquitination.</text>
</comment>